<name>A0A4Y8TYS7_9MICC</name>
<reference evidence="1 2" key="1">
    <citation type="submission" date="2019-03" db="EMBL/GenBank/DDBJ databases">
        <title>Glutamicibacter sp. LJH19 genome.</title>
        <authorList>
            <person name="Sinai Borker S."/>
            <person name="Kumar R."/>
        </authorList>
    </citation>
    <scope>NUCLEOTIDE SEQUENCE [LARGE SCALE GENOMIC DNA]</scope>
    <source>
        <strain evidence="1 2">LJH19</strain>
    </source>
</reference>
<dbReference type="AlphaFoldDB" id="A0A4Y8TYS7"/>
<comment type="caution">
    <text evidence="1">The sequence shown here is derived from an EMBL/GenBank/DDBJ whole genome shotgun (WGS) entry which is preliminary data.</text>
</comment>
<protein>
    <submittedName>
        <fullName evidence="1">Uncharacterized protein</fullName>
    </submittedName>
</protein>
<evidence type="ECO:0000313" key="1">
    <source>
        <dbReference type="EMBL" id="TFH56664.1"/>
    </source>
</evidence>
<sequence length="65" mass="7281">MPLTVTGYRNVNEMLASELRPRVSPATGSIWNRHHPNIYVPGVAGMRTSEVMWLINSARGLFTAR</sequence>
<proteinExistence type="predicted"/>
<organism evidence="1 2">
    <name type="scientific">Glutamicibacter arilaitensis</name>
    <dbReference type="NCBI Taxonomy" id="256701"/>
    <lineage>
        <taxon>Bacteria</taxon>
        <taxon>Bacillati</taxon>
        <taxon>Actinomycetota</taxon>
        <taxon>Actinomycetes</taxon>
        <taxon>Micrococcales</taxon>
        <taxon>Micrococcaceae</taxon>
        <taxon>Glutamicibacter</taxon>
    </lineage>
</organism>
<dbReference type="EMBL" id="SPDS01000001">
    <property type="protein sequence ID" value="TFH56664.1"/>
    <property type="molecule type" value="Genomic_DNA"/>
</dbReference>
<dbReference type="Proteomes" id="UP000297638">
    <property type="component" value="Unassembled WGS sequence"/>
</dbReference>
<accession>A0A4Y8TYS7</accession>
<evidence type="ECO:0000313" key="2">
    <source>
        <dbReference type="Proteomes" id="UP000297638"/>
    </source>
</evidence>
<gene>
    <name evidence="1" type="ORF">EXY26_06435</name>
</gene>